<proteinExistence type="predicted"/>
<gene>
    <name evidence="2" type="ORF">Vretifemale_20825</name>
</gene>
<dbReference type="OrthoDB" id="6510177at2759"/>
<dbReference type="EMBL" id="BNCP01000100">
    <property type="protein sequence ID" value="GIL93419.1"/>
    <property type="molecule type" value="Genomic_DNA"/>
</dbReference>
<evidence type="ECO:0000313" key="3">
    <source>
        <dbReference type="Proteomes" id="UP000747110"/>
    </source>
</evidence>
<protein>
    <submittedName>
        <fullName evidence="2">Uncharacterized protein</fullName>
    </submittedName>
</protein>
<sequence>MAPTGHTPGTLPPPSTQPFLHAYNPSPFGGSSEPYGDPFAPNPGRHHTHHADGHPGPYPPPPPPYDSPPPQVGGPFRLSDAAALPGRKQGGGGGGEVTHVTIPSAVYVAPPKIEMQPWARKAWRWLVDNTTGVARVDLRRPTPPLPEQYAGNLLFVRSRQSVETQRDGGGSTDRHLRGRHQDAAPVYKDPMYGQSYPGAPTATSTPVHPLLMGARIKITRSFIIGGGKGAEGGNGGASSDAEAEGPPAVTAAGDAAVAAPRPHASWRRGRGALRGSPLARSFAEKPLLDLGVGINLDVDQQQIQPVARIKIKDLVSIKAAPLGLLKISRSIPLGPVALKVRYELPLAHARHFWEPPARLMVRLDNAVGSGVHLTPGGLELDEQVLRFGSAVSLRASGAVLFPRQLPLEEGEPPLRLQLHRLSLRSIW</sequence>
<keyword evidence="3" id="KW-1185">Reference proteome</keyword>
<dbReference type="Proteomes" id="UP000747110">
    <property type="component" value="Unassembled WGS sequence"/>
</dbReference>
<feature type="region of interest" description="Disordered" evidence="1">
    <location>
        <begin position="1"/>
        <end position="97"/>
    </location>
</feature>
<reference evidence="2" key="1">
    <citation type="journal article" date="2021" name="Proc. Natl. Acad. Sci. U.S.A.">
        <title>Three genomes in the algal genus Volvox reveal the fate of a haploid sex-determining region after a transition to homothallism.</title>
        <authorList>
            <person name="Yamamoto K."/>
            <person name="Hamaji T."/>
            <person name="Kawai-Toyooka H."/>
            <person name="Matsuzaki R."/>
            <person name="Takahashi F."/>
            <person name="Nishimura Y."/>
            <person name="Kawachi M."/>
            <person name="Noguchi H."/>
            <person name="Minakuchi Y."/>
            <person name="Umen J.G."/>
            <person name="Toyoda A."/>
            <person name="Nozaki H."/>
        </authorList>
    </citation>
    <scope>NUCLEOTIDE SEQUENCE</scope>
    <source>
        <strain evidence="2">NIES-3786</strain>
    </source>
</reference>
<evidence type="ECO:0000256" key="1">
    <source>
        <dbReference type="SAM" id="MobiDB-lite"/>
    </source>
</evidence>
<comment type="caution">
    <text evidence="2">The sequence shown here is derived from an EMBL/GenBank/DDBJ whole genome shotgun (WGS) entry which is preliminary data.</text>
</comment>
<feature type="compositionally biased region" description="Low complexity" evidence="1">
    <location>
        <begin position="237"/>
        <end position="253"/>
    </location>
</feature>
<feature type="region of interest" description="Disordered" evidence="1">
    <location>
        <begin position="229"/>
        <end position="253"/>
    </location>
</feature>
<name>A0A8J4D1Z8_9CHLO</name>
<accession>A0A8J4D1Z8</accession>
<organism evidence="2 3">
    <name type="scientific">Volvox reticuliferus</name>
    <dbReference type="NCBI Taxonomy" id="1737510"/>
    <lineage>
        <taxon>Eukaryota</taxon>
        <taxon>Viridiplantae</taxon>
        <taxon>Chlorophyta</taxon>
        <taxon>core chlorophytes</taxon>
        <taxon>Chlorophyceae</taxon>
        <taxon>CS clade</taxon>
        <taxon>Chlamydomonadales</taxon>
        <taxon>Volvocaceae</taxon>
        <taxon>Volvox</taxon>
    </lineage>
</organism>
<feature type="compositionally biased region" description="Pro residues" evidence="1">
    <location>
        <begin position="56"/>
        <end position="72"/>
    </location>
</feature>
<dbReference type="AlphaFoldDB" id="A0A8J4D1Z8"/>
<evidence type="ECO:0000313" key="2">
    <source>
        <dbReference type="EMBL" id="GIL93419.1"/>
    </source>
</evidence>